<dbReference type="GO" id="GO:0004053">
    <property type="term" value="F:arginase activity"/>
    <property type="evidence" value="ECO:0007669"/>
    <property type="project" value="TreeGrafter"/>
</dbReference>
<comment type="similarity">
    <text evidence="4">Belongs to the arginase family.</text>
</comment>
<dbReference type="CDD" id="cd09999">
    <property type="entry name" value="Arginase-like_1"/>
    <property type="match status" value="1"/>
</dbReference>
<dbReference type="EMBL" id="VIWZ01000001">
    <property type="protein sequence ID" value="TWG18175.1"/>
    <property type="molecule type" value="Genomic_DNA"/>
</dbReference>
<reference evidence="6 7" key="1">
    <citation type="submission" date="2019-06" db="EMBL/GenBank/DDBJ databases">
        <title>Sequencing the genomes of 1000 actinobacteria strains.</title>
        <authorList>
            <person name="Klenk H.-P."/>
        </authorList>
    </citation>
    <scope>NUCLEOTIDE SEQUENCE [LARGE SCALE GENOMIC DNA]</scope>
    <source>
        <strain evidence="6 7">DSM 45885</strain>
    </source>
</reference>
<keyword evidence="1" id="KW-0479">Metal-binding</keyword>
<evidence type="ECO:0000313" key="7">
    <source>
        <dbReference type="Proteomes" id="UP000317685"/>
    </source>
</evidence>
<dbReference type="PROSITE" id="PS51409">
    <property type="entry name" value="ARGINASE_2"/>
    <property type="match status" value="1"/>
</dbReference>
<evidence type="ECO:0000256" key="3">
    <source>
        <dbReference type="ARBA" id="ARBA00023211"/>
    </source>
</evidence>
<dbReference type="GO" id="GO:0005829">
    <property type="term" value="C:cytosol"/>
    <property type="evidence" value="ECO:0007669"/>
    <property type="project" value="TreeGrafter"/>
</dbReference>
<feature type="region of interest" description="Disordered" evidence="5">
    <location>
        <begin position="29"/>
        <end position="52"/>
    </location>
</feature>
<evidence type="ECO:0000256" key="1">
    <source>
        <dbReference type="ARBA" id="ARBA00022723"/>
    </source>
</evidence>
<dbReference type="AlphaFoldDB" id="A0A561W2S5"/>
<evidence type="ECO:0000313" key="6">
    <source>
        <dbReference type="EMBL" id="TWG18175.1"/>
    </source>
</evidence>
<dbReference type="InterPro" id="IPR023696">
    <property type="entry name" value="Ureohydrolase_dom_sf"/>
</dbReference>
<evidence type="ECO:0000256" key="2">
    <source>
        <dbReference type="ARBA" id="ARBA00022801"/>
    </source>
</evidence>
<dbReference type="InterPro" id="IPR006035">
    <property type="entry name" value="Ureohydrolase"/>
</dbReference>
<dbReference type="Pfam" id="PF00491">
    <property type="entry name" value="Arginase"/>
    <property type="match status" value="1"/>
</dbReference>
<dbReference type="GeneID" id="300129056"/>
<dbReference type="GO" id="GO:0030145">
    <property type="term" value="F:manganese ion binding"/>
    <property type="evidence" value="ECO:0007669"/>
    <property type="project" value="TreeGrafter"/>
</dbReference>
<dbReference type="OrthoDB" id="7331788at2"/>
<dbReference type="SUPFAM" id="SSF52768">
    <property type="entry name" value="Arginase/deacetylase"/>
    <property type="match status" value="1"/>
</dbReference>
<dbReference type="RefSeq" id="WP_145781802.1">
    <property type="nucleotide sequence ID" value="NZ_VIWZ01000001.1"/>
</dbReference>
<sequence>MWNRDLDVLVPMWQGADDTRVREGAAALGAQTEPGTRRVTVPVPSGGSERQDGVRNRAVLVEAYRAHRGVLAEHRPQRLLTLGGDCAVEVASVAHLADQYAERLFVLWIDAHGDLNTPASSPSGAAHGMPLRLLLDAAADGALPAPGCLTPGQVALVGVRDLDPAEVEYVHQHDLTVVDCATLGAQPTRLAELPPPGAAVYVHLDLDVLDPSALPAVAVPTPGGLTAAALARSLTAVRAHHQVVGVGITEYVPQLEHDQRVLGDVLDALGLIGERQTVRRP</sequence>
<protein>
    <submittedName>
        <fullName evidence="6">Arginase</fullName>
    </submittedName>
</protein>
<keyword evidence="2" id="KW-0378">Hydrolase</keyword>
<organism evidence="6 7">
    <name type="scientific">Micromonospora taraxaci</name>
    <dbReference type="NCBI Taxonomy" id="1316803"/>
    <lineage>
        <taxon>Bacteria</taxon>
        <taxon>Bacillati</taxon>
        <taxon>Actinomycetota</taxon>
        <taxon>Actinomycetes</taxon>
        <taxon>Micromonosporales</taxon>
        <taxon>Micromonosporaceae</taxon>
        <taxon>Micromonospora</taxon>
    </lineage>
</organism>
<name>A0A561W2S5_9ACTN</name>
<dbReference type="Gene3D" id="3.40.800.10">
    <property type="entry name" value="Ureohydrolase domain"/>
    <property type="match status" value="1"/>
</dbReference>
<evidence type="ECO:0000256" key="4">
    <source>
        <dbReference type="PROSITE-ProRule" id="PRU00742"/>
    </source>
</evidence>
<comment type="caution">
    <text evidence="6">The sequence shown here is derived from an EMBL/GenBank/DDBJ whole genome shotgun (WGS) entry which is preliminary data.</text>
</comment>
<dbReference type="PANTHER" id="PTHR43782">
    <property type="entry name" value="ARGINASE"/>
    <property type="match status" value="1"/>
</dbReference>
<keyword evidence="3" id="KW-0464">Manganese</keyword>
<dbReference type="PRINTS" id="PR00116">
    <property type="entry name" value="ARGINASE"/>
</dbReference>
<dbReference type="Proteomes" id="UP000317685">
    <property type="component" value="Unassembled WGS sequence"/>
</dbReference>
<dbReference type="PANTHER" id="PTHR43782:SF3">
    <property type="entry name" value="ARGINASE"/>
    <property type="match status" value="1"/>
</dbReference>
<keyword evidence="7" id="KW-1185">Reference proteome</keyword>
<accession>A0A561W2S5</accession>
<evidence type="ECO:0000256" key="5">
    <source>
        <dbReference type="SAM" id="MobiDB-lite"/>
    </source>
</evidence>
<proteinExistence type="inferred from homology"/>
<gene>
    <name evidence="6" type="ORF">FHU34_113521</name>
</gene>